<protein>
    <submittedName>
        <fullName evidence="1">Uncharacterized protein</fullName>
    </submittedName>
</protein>
<sequence length="103" mass="11675">MPFVVTARKSASSQTRASNFSRKTISRFSQEPLNAEHGQIGRHVCRFCPRREAQSMEDRRHLSVSLSPDDLGTVSIESFCDRKCDKNPVKCACGRSRWVRAFA</sequence>
<comment type="caution">
    <text evidence="1">The sequence shown here is derived from an EMBL/GenBank/DDBJ whole genome shotgun (WGS) entry which is preliminary data.</text>
</comment>
<organism evidence="1 2">
    <name type="scientific">Eumeta variegata</name>
    <name type="common">Bagworm moth</name>
    <name type="synonym">Eumeta japonica</name>
    <dbReference type="NCBI Taxonomy" id="151549"/>
    <lineage>
        <taxon>Eukaryota</taxon>
        <taxon>Metazoa</taxon>
        <taxon>Ecdysozoa</taxon>
        <taxon>Arthropoda</taxon>
        <taxon>Hexapoda</taxon>
        <taxon>Insecta</taxon>
        <taxon>Pterygota</taxon>
        <taxon>Neoptera</taxon>
        <taxon>Endopterygota</taxon>
        <taxon>Lepidoptera</taxon>
        <taxon>Glossata</taxon>
        <taxon>Ditrysia</taxon>
        <taxon>Tineoidea</taxon>
        <taxon>Psychidae</taxon>
        <taxon>Oiketicinae</taxon>
        <taxon>Eumeta</taxon>
    </lineage>
</organism>
<keyword evidence="2" id="KW-1185">Reference proteome</keyword>
<dbReference type="EMBL" id="BGZK01001600">
    <property type="protein sequence ID" value="GBP83034.1"/>
    <property type="molecule type" value="Genomic_DNA"/>
</dbReference>
<dbReference type="AlphaFoldDB" id="A0A4C1Z7F6"/>
<reference evidence="1 2" key="1">
    <citation type="journal article" date="2019" name="Commun. Biol.">
        <title>The bagworm genome reveals a unique fibroin gene that provides high tensile strength.</title>
        <authorList>
            <person name="Kono N."/>
            <person name="Nakamura H."/>
            <person name="Ohtoshi R."/>
            <person name="Tomita M."/>
            <person name="Numata K."/>
            <person name="Arakawa K."/>
        </authorList>
    </citation>
    <scope>NUCLEOTIDE SEQUENCE [LARGE SCALE GENOMIC DNA]</scope>
</reference>
<proteinExistence type="predicted"/>
<accession>A0A4C1Z7F6</accession>
<gene>
    <name evidence="1" type="ORF">EVAR_51572_1</name>
</gene>
<evidence type="ECO:0000313" key="2">
    <source>
        <dbReference type="Proteomes" id="UP000299102"/>
    </source>
</evidence>
<evidence type="ECO:0000313" key="1">
    <source>
        <dbReference type="EMBL" id="GBP83034.1"/>
    </source>
</evidence>
<name>A0A4C1Z7F6_EUMVA</name>
<dbReference type="Proteomes" id="UP000299102">
    <property type="component" value="Unassembled WGS sequence"/>
</dbReference>